<sequence>MLDSSFFRESQSPSSRRQGGSAATERPRTQASGILQMWRELEDEHVRARERLRHQRSIDSNTIVYLYCFGEQ</sequence>
<accession>A0A8X7U2B9</accession>
<dbReference type="EMBL" id="JAAMPC010000014">
    <property type="protein sequence ID" value="KAG2262544.1"/>
    <property type="molecule type" value="Genomic_DNA"/>
</dbReference>
<comment type="caution">
    <text evidence="2">The sequence shown here is derived from an EMBL/GenBank/DDBJ whole genome shotgun (WGS) entry which is preliminary data.</text>
</comment>
<name>A0A8X7U2B9_BRACI</name>
<evidence type="ECO:0000256" key="1">
    <source>
        <dbReference type="SAM" id="MobiDB-lite"/>
    </source>
</evidence>
<evidence type="ECO:0000313" key="2">
    <source>
        <dbReference type="EMBL" id="KAG2262544.1"/>
    </source>
</evidence>
<dbReference type="OrthoDB" id="1745028at2759"/>
<organism evidence="2 3">
    <name type="scientific">Brassica carinata</name>
    <name type="common">Ethiopian mustard</name>
    <name type="synonym">Abyssinian cabbage</name>
    <dbReference type="NCBI Taxonomy" id="52824"/>
    <lineage>
        <taxon>Eukaryota</taxon>
        <taxon>Viridiplantae</taxon>
        <taxon>Streptophyta</taxon>
        <taxon>Embryophyta</taxon>
        <taxon>Tracheophyta</taxon>
        <taxon>Spermatophyta</taxon>
        <taxon>Magnoliopsida</taxon>
        <taxon>eudicotyledons</taxon>
        <taxon>Gunneridae</taxon>
        <taxon>Pentapetalae</taxon>
        <taxon>rosids</taxon>
        <taxon>malvids</taxon>
        <taxon>Brassicales</taxon>
        <taxon>Brassicaceae</taxon>
        <taxon>Brassiceae</taxon>
        <taxon>Brassica</taxon>
    </lineage>
</organism>
<evidence type="ECO:0000313" key="3">
    <source>
        <dbReference type="Proteomes" id="UP000886595"/>
    </source>
</evidence>
<dbReference type="PANTHER" id="PTHR46519:SF2">
    <property type="entry name" value="RING_U-BOX SUPERFAMILY PROTEIN"/>
    <property type="match status" value="1"/>
</dbReference>
<protein>
    <submittedName>
        <fullName evidence="2">Uncharacterized protein</fullName>
    </submittedName>
</protein>
<dbReference type="Proteomes" id="UP000886595">
    <property type="component" value="Unassembled WGS sequence"/>
</dbReference>
<gene>
    <name evidence="2" type="ORF">Bca52824_069623</name>
</gene>
<keyword evidence="3" id="KW-1185">Reference proteome</keyword>
<dbReference type="AlphaFoldDB" id="A0A8X7U2B9"/>
<feature type="compositionally biased region" description="Low complexity" evidence="1">
    <location>
        <begin position="1"/>
        <end position="21"/>
    </location>
</feature>
<reference evidence="2 3" key="1">
    <citation type="submission" date="2020-02" db="EMBL/GenBank/DDBJ databases">
        <authorList>
            <person name="Ma Q."/>
            <person name="Huang Y."/>
            <person name="Song X."/>
            <person name="Pei D."/>
        </authorList>
    </citation>
    <scope>NUCLEOTIDE SEQUENCE [LARGE SCALE GENOMIC DNA]</scope>
    <source>
        <strain evidence="2">Sxm20200214</strain>
        <tissue evidence="2">Leaf</tissue>
    </source>
</reference>
<proteinExistence type="predicted"/>
<feature type="region of interest" description="Disordered" evidence="1">
    <location>
        <begin position="1"/>
        <end position="33"/>
    </location>
</feature>
<dbReference type="PANTHER" id="PTHR46519">
    <property type="entry name" value="RING/U-BOX SUPERFAMILY PROTEIN"/>
    <property type="match status" value="1"/>
</dbReference>